<sequence>MSSTSLEDIVKAIQYPSKEKVWMQLQSLGAEHEQHWPGYTFLRRSLPENVEYLVDVDLIFLQKKSEASKQIAPEDVRQLYAMVKSLCRKARIIHAKVLFQGTEVFNGRFQKLAEVLSGVAKGADVVILTGVYTVESQRGWAVPVDFTLQAGAPFVKKAEKLRRAIAKLEEGNFGKAAGRVRSLLSHGDKASFTREWTSAGGALSFLQRQLGLVHFLENESEKEAYRRRLCLPENTQQAFWEDVVSNELQCRARELLWRFRTRVSLVLRQSIEATCCPSPAPVAPPATASAEQQAAEAKSVRGAKRKACFAALERGTEVGVKCDDGCWYGATVLHMKREEAADNALQVKIRYHGCGKEDDEWLSELSGKAVRRLKTTATQVDASEENELCPIVRPAYFTAAVRCARSAALLLDKAAQKSEALEADCYVRLPCKLPARDANGKTATTIILGPTPGFLAGNF</sequence>
<dbReference type="AlphaFoldDB" id="A0A812QT84"/>
<dbReference type="OrthoDB" id="409525at2759"/>
<proteinExistence type="predicted"/>
<organism evidence="1 2">
    <name type="scientific">Symbiodinium necroappetens</name>
    <dbReference type="NCBI Taxonomy" id="1628268"/>
    <lineage>
        <taxon>Eukaryota</taxon>
        <taxon>Sar</taxon>
        <taxon>Alveolata</taxon>
        <taxon>Dinophyceae</taxon>
        <taxon>Suessiales</taxon>
        <taxon>Symbiodiniaceae</taxon>
        <taxon>Symbiodinium</taxon>
    </lineage>
</organism>
<dbReference type="EMBL" id="CAJNJA010017475">
    <property type="protein sequence ID" value="CAE7401999.1"/>
    <property type="molecule type" value="Genomic_DNA"/>
</dbReference>
<dbReference type="SUPFAM" id="SSF54160">
    <property type="entry name" value="Chromo domain-like"/>
    <property type="match status" value="1"/>
</dbReference>
<keyword evidence="2" id="KW-1185">Reference proteome</keyword>
<gene>
    <name evidence="1" type="ORF">SNEC2469_LOCUS11004</name>
</gene>
<name>A0A812QT84_9DINO</name>
<protein>
    <submittedName>
        <fullName evidence="1">Uncharacterized protein</fullName>
    </submittedName>
</protein>
<dbReference type="InterPro" id="IPR016197">
    <property type="entry name" value="Chromo-like_dom_sf"/>
</dbReference>
<accession>A0A812QT84</accession>
<comment type="caution">
    <text evidence="1">The sequence shown here is derived from an EMBL/GenBank/DDBJ whole genome shotgun (WGS) entry which is preliminary data.</text>
</comment>
<evidence type="ECO:0000313" key="2">
    <source>
        <dbReference type="Proteomes" id="UP000601435"/>
    </source>
</evidence>
<dbReference type="Proteomes" id="UP000601435">
    <property type="component" value="Unassembled WGS sequence"/>
</dbReference>
<reference evidence="1" key="1">
    <citation type="submission" date="2021-02" db="EMBL/GenBank/DDBJ databases">
        <authorList>
            <person name="Dougan E. K."/>
            <person name="Rhodes N."/>
            <person name="Thang M."/>
            <person name="Chan C."/>
        </authorList>
    </citation>
    <scope>NUCLEOTIDE SEQUENCE</scope>
</reference>
<evidence type="ECO:0000313" key="1">
    <source>
        <dbReference type="EMBL" id="CAE7401999.1"/>
    </source>
</evidence>